<dbReference type="InterPro" id="IPR010982">
    <property type="entry name" value="Lambda_DNA-bd_dom_sf"/>
</dbReference>
<sequence length="386" mass="41350">MAMSIGERIRGRRLLRGWSVRLAADRAGISHASWSRIERGLQAADNLFVLAGIAEALECSVVDLTGTALSTGDRRVAEAQLGVHAVRRALVEFELAGGDARQGLAEELALVRRLRHECDYARAVGLLPGLLRDLQAACRGPERGAALAMLCEATFLASSLLRSLGFAADAWLGAERCREVAEEVEDPVLLALAAFARACAANSCGSYARQSTLAQRGITELESRLAAPGGLEMLGVLRLMCAVAGRGEEHQSWMDEAGRIARRTGETTTLALFFGPANVNLWRLGFEADAGEPGRAVEIATTADLSAARVNSRLVFFHGDLARAYAGWGREAEAVKHLLVAERVAPQHVHSSPLMQETARGLLDRAQRRAGGAALRGLCERMRVAG</sequence>
<dbReference type="SMART" id="SM00530">
    <property type="entry name" value="HTH_XRE"/>
    <property type="match status" value="1"/>
</dbReference>
<evidence type="ECO:0000313" key="2">
    <source>
        <dbReference type="EMBL" id="MCY1141113.1"/>
    </source>
</evidence>
<reference evidence="2" key="1">
    <citation type="submission" date="2022-11" db="EMBL/GenBank/DDBJ databases">
        <authorList>
            <person name="Somphong A."/>
            <person name="Phongsopitanun W."/>
        </authorList>
    </citation>
    <scope>NUCLEOTIDE SEQUENCE</scope>
    <source>
        <strain evidence="2">Pm04-4</strain>
    </source>
</reference>
<dbReference type="EMBL" id="JAPNTZ010000008">
    <property type="protein sequence ID" value="MCY1141113.1"/>
    <property type="molecule type" value="Genomic_DNA"/>
</dbReference>
<protein>
    <submittedName>
        <fullName evidence="2">Helix-turn-helix transcriptional regulator</fullName>
    </submittedName>
</protein>
<accession>A0ABT4B3M7</accession>
<evidence type="ECO:0000259" key="1">
    <source>
        <dbReference type="PROSITE" id="PS50943"/>
    </source>
</evidence>
<proteinExistence type="predicted"/>
<gene>
    <name evidence="2" type="ORF">OWR29_24205</name>
</gene>
<evidence type="ECO:0000313" key="3">
    <source>
        <dbReference type="Proteomes" id="UP001151002"/>
    </source>
</evidence>
<dbReference type="CDD" id="cd00093">
    <property type="entry name" value="HTH_XRE"/>
    <property type="match status" value="1"/>
</dbReference>
<dbReference type="Proteomes" id="UP001151002">
    <property type="component" value="Unassembled WGS sequence"/>
</dbReference>
<dbReference type="RefSeq" id="WP_267565481.1">
    <property type="nucleotide sequence ID" value="NZ_JAPNTZ010000008.1"/>
</dbReference>
<keyword evidence="3" id="KW-1185">Reference proteome</keyword>
<feature type="domain" description="HTH cro/C1-type" evidence="1">
    <location>
        <begin position="9"/>
        <end position="64"/>
    </location>
</feature>
<dbReference type="Gene3D" id="1.10.260.40">
    <property type="entry name" value="lambda repressor-like DNA-binding domains"/>
    <property type="match status" value="1"/>
</dbReference>
<name>A0ABT4B3M7_9ACTN</name>
<dbReference type="SUPFAM" id="SSF47413">
    <property type="entry name" value="lambda repressor-like DNA-binding domains"/>
    <property type="match status" value="1"/>
</dbReference>
<dbReference type="InterPro" id="IPR001387">
    <property type="entry name" value="Cro/C1-type_HTH"/>
</dbReference>
<dbReference type="PROSITE" id="PS50943">
    <property type="entry name" value="HTH_CROC1"/>
    <property type="match status" value="1"/>
</dbReference>
<comment type="caution">
    <text evidence="2">The sequence shown here is derived from an EMBL/GenBank/DDBJ whole genome shotgun (WGS) entry which is preliminary data.</text>
</comment>
<organism evidence="2 3">
    <name type="scientific">Paractinoplanes pyxinae</name>
    <dbReference type="NCBI Taxonomy" id="2997416"/>
    <lineage>
        <taxon>Bacteria</taxon>
        <taxon>Bacillati</taxon>
        <taxon>Actinomycetota</taxon>
        <taxon>Actinomycetes</taxon>
        <taxon>Micromonosporales</taxon>
        <taxon>Micromonosporaceae</taxon>
        <taxon>Paractinoplanes</taxon>
    </lineage>
</organism>
<dbReference type="Pfam" id="PF13560">
    <property type="entry name" value="HTH_31"/>
    <property type="match status" value="1"/>
</dbReference>